<keyword evidence="14" id="KW-1185">Reference proteome</keyword>
<evidence type="ECO:0000256" key="1">
    <source>
        <dbReference type="ARBA" id="ARBA00004651"/>
    </source>
</evidence>
<keyword evidence="13" id="KW-0282">Flagellum</keyword>
<comment type="caution">
    <text evidence="13">The sequence shown here is derived from an EMBL/GenBank/DDBJ whole genome shotgun (WGS) entry which is preliminary data.</text>
</comment>
<feature type="transmembrane region" description="Helical" evidence="12">
    <location>
        <begin position="45"/>
        <end position="66"/>
    </location>
</feature>
<keyword evidence="5 12" id="KW-1003">Cell membrane</keyword>
<comment type="subcellular location">
    <subcellularLocation>
        <location evidence="1">Cell membrane</location>
        <topology evidence="1">Multi-pass membrane protein</topology>
    </subcellularLocation>
</comment>
<keyword evidence="7 12" id="KW-1005">Bacterial flagellum biogenesis</keyword>
<name>A0ABV3X336_9FIRM</name>
<keyword evidence="9 12" id="KW-1133">Transmembrane helix</keyword>
<evidence type="ECO:0000256" key="8">
    <source>
        <dbReference type="ARBA" id="ARBA00022927"/>
    </source>
</evidence>
<feature type="transmembrane region" description="Helical" evidence="12">
    <location>
        <begin position="200"/>
        <end position="222"/>
    </location>
</feature>
<feature type="transmembrane region" description="Helical" evidence="12">
    <location>
        <begin position="99"/>
        <end position="120"/>
    </location>
</feature>
<evidence type="ECO:0000256" key="6">
    <source>
        <dbReference type="ARBA" id="ARBA00022692"/>
    </source>
</evidence>
<evidence type="ECO:0000313" key="14">
    <source>
        <dbReference type="Proteomes" id="UP001559623"/>
    </source>
</evidence>
<dbReference type="NCBIfam" id="TIGR00328">
    <property type="entry name" value="flhB"/>
    <property type="match status" value="1"/>
</dbReference>
<dbReference type="InterPro" id="IPR029025">
    <property type="entry name" value="T3SS_substrate_exporter_C"/>
</dbReference>
<dbReference type="EMBL" id="JARVLH010000002">
    <property type="protein sequence ID" value="MEX5284611.1"/>
    <property type="molecule type" value="Genomic_DNA"/>
</dbReference>
<keyword evidence="8 12" id="KW-0653">Protein transport</keyword>
<dbReference type="PRINTS" id="PR00950">
    <property type="entry name" value="TYPE3IMSPROT"/>
</dbReference>
<comment type="similarity">
    <text evidence="2 12">Belongs to the type III secretion exporter family.</text>
</comment>
<keyword evidence="11 12" id="KW-1006">Bacterial flagellum protein export</keyword>
<keyword evidence="13" id="KW-0966">Cell projection</keyword>
<keyword evidence="13" id="KW-0969">Cilium</keyword>
<gene>
    <name evidence="12 13" type="primary">flhB</name>
    <name evidence="13" type="ORF">QCO44_03015</name>
</gene>
<dbReference type="PANTHER" id="PTHR30531:SF12">
    <property type="entry name" value="FLAGELLAR BIOSYNTHETIC PROTEIN FLHB"/>
    <property type="match status" value="1"/>
</dbReference>
<dbReference type="InterPro" id="IPR006135">
    <property type="entry name" value="T3SS_substrate_exporter"/>
</dbReference>
<organism evidence="13 14">
    <name type="scientific">Selenomonas sputigena</name>
    <dbReference type="NCBI Taxonomy" id="69823"/>
    <lineage>
        <taxon>Bacteria</taxon>
        <taxon>Bacillati</taxon>
        <taxon>Bacillota</taxon>
        <taxon>Negativicutes</taxon>
        <taxon>Selenomonadales</taxon>
        <taxon>Selenomonadaceae</taxon>
        <taxon>Selenomonas</taxon>
    </lineage>
</organism>
<dbReference type="Pfam" id="PF01312">
    <property type="entry name" value="Bac_export_2"/>
    <property type="match status" value="1"/>
</dbReference>
<evidence type="ECO:0000256" key="4">
    <source>
        <dbReference type="ARBA" id="ARBA00022448"/>
    </source>
</evidence>
<comment type="function">
    <text evidence="12">Required for formation of the rod structure in the basal body of the flagellar apparatus. Together with FliI and FliH, may constitute the export apparatus of flagellin.</text>
</comment>
<sequence>MQFNKVQPDFVFDLQLFAGEKTEEPTAKRRSDAREKGQVARSQELSGAFVLLAGFFVMKAIGSGILKEIEIYTIHIYSHMNQTIDAETVMRLIIDGMLVLAKTAFPVMIAILIMGLAVNFYQVGFKFTTEPLTFKLGNLNPITGFGRIFSKRSLVELIKSLLKIAIIGVFLYIYLSGAILHMPEFIYLDLRSSMARMGEIIFSLVFQIIIVYFVMAVVDFAYQKWQTTQDLKMSKQDIKEEFKQTEGDPQIKGKIRQKQQQMAMSRMMKEVPEADVIVTNPTHYAVALKYKAGMKAPEVVAKGQDLVAHKIKEIAREHRVTIVENKPLARALYAAVDIGGIVPPELYQAVAEVLAYVYRLKKKKFA</sequence>
<evidence type="ECO:0000256" key="5">
    <source>
        <dbReference type="ARBA" id="ARBA00022475"/>
    </source>
</evidence>
<keyword evidence="10 12" id="KW-0472">Membrane</keyword>
<proteinExistence type="inferred from homology"/>
<dbReference type="Gene3D" id="3.40.1690.10">
    <property type="entry name" value="secretion proteins EscU"/>
    <property type="match status" value="1"/>
</dbReference>
<evidence type="ECO:0000256" key="2">
    <source>
        <dbReference type="ARBA" id="ARBA00010690"/>
    </source>
</evidence>
<reference evidence="13 14" key="1">
    <citation type="submission" date="2023-04" db="EMBL/GenBank/DDBJ databases">
        <title>Genome Sequence of Selenomonas sputigena ATCC 33150.</title>
        <authorList>
            <person name="Miller D.P."/>
            <person name="Anvari S."/>
            <person name="Polson S.W."/>
            <person name="Macdonald M."/>
            <person name="Mcdowell J.V."/>
        </authorList>
    </citation>
    <scope>NUCLEOTIDE SEQUENCE [LARGE SCALE GENOMIC DNA]</scope>
    <source>
        <strain evidence="13 14">ATCC 33150</strain>
    </source>
</reference>
<evidence type="ECO:0000256" key="12">
    <source>
        <dbReference type="RuleBase" id="RU364091"/>
    </source>
</evidence>
<dbReference type="InterPro" id="IPR006136">
    <property type="entry name" value="FlhB"/>
</dbReference>
<evidence type="ECO:0000256" key="10">
    <source>
        <dbReference type="ARBA" id="ARBA00023136"/>
    </source>
</evidence>
<dbReference type="Proteomes" id="UP001559623">
    <property type="component" value="Unassembled WGS sequence"/>
</dbReference>
<evidence type="ECO:0000256" key="9">
    <source>
        <dbReference type="ARBA" id="ARBA00022989"/>
    </source>
</evidence>
<evidence type="ECO:0000313" key="13">
    <source>
        <dbReference type="EMBL" id="MEX5284611.1"/>
    </source>
</evidence>
<evidence type="ECO:0000256" key="3">
    <source>
        <dbReference type="ARBA" id="ARBA00021622"/>
    </source>
</evidence>
<evidence type="ECO:0000256" key="11">
    <source>
        <dbReference type="ARBA" id="ARBA00023225"/>
    </source>
</evidence>
<keyword evidence="4 12" id="KW-0813">Transport</keyword>
<dbReference type="Gene3D" id="6.10.250.2080">
    <property type="match status" value="1"/>
</dbReference>
<feature type="transmembrane region" description="Helical" evidence="12">
    <location>
        <begin position="161"/>
        <end position="180"/>
    </location>
</feature>
<protein>
    <recommendedName>
        <fullName evidence="3 12">Flagellar biosynthetic protein FlhB</fullName>
    </recommendedName>
</protein>
<dbReference type="SUPFAM" id="SSF160544">
    <property type="entry name" value="EscU C-terminal domain-like"/>
    <property type="match status" value="1"/>
</dbReference>
<accession>A0ABV3X336</accession>
<evidence type="ECO:0000256" key="7">
    <source>
        <dbReference type="ARBA" id="ARBA00022795"/>
    </source>
</evidence>
<keyword evidence="6 12" id="KW-0812">Transmembrane</keyword>
<dbReference type="PANTHER" id="PTHR30531">
    <property type="entry name" value="FLAGELLAR BIOSYNTHETIC PROTEIN FLHB"/>
    <property type="match status" value="1"/>
</dbReference>